<feature type="region of interest" description="Disordered" evidence="1">
    <location>
        <begin position="391"/>
        <end position="410"/>
    </location>
</feature>
<evidence type="ECO:0000313" key="3">
    <source>
        <dbReference type="Proteomes" id="UP000076744"/>
    </source>
</evidence>
<evidence type="ECO:0008006" key="4">
    <source>
        <dbReference type="Google" id="ProtNLM"/>
    </source>
</evidence>
<dbReference type="OrthoDB" id="5419928at2759"/>
<name>A0A167TK56_CORFA</name>
<comment type="caution">
    <text evidence="2">The sequence shown here is derived from an EMBL/GenBank/DDBJ whole genome shotgun (WGS) entry which is preliminary data.</text>
</comment>
<evidence type="ECO:0000256" key="1">
    <source>
        <dbReference type="SAM" id="MobiDB-lite"/>
    </source>
</evidence>
<dbReference type="STRING" id="1081104.A0A167TK56"/>
<dbReference type="GeneID" id="30022015"/>
<dbReference type="EMBL" id="AZHB01000014">
    <property type="protein sequence ID" value="OAA60684.1"/>
    <property type="molecule type" value="Genomic_DNA"/>
</dbReference>
<accession>A0A167TK56</accession>
<feature type="compositionally biased region" description="Basic residues" evidence="1">
    <location>
        <begin position="480"/>
        <end position="490"/>
    </location>
</feature>
<dbReference type="AlphaFoldDB" id="A0A167TK56"/>
<protein>
    <recommendedName>
        <fullName evidence="4">Ankyrin 2,3/unc44</fullName>
    </recommendedName>
</protein>
<sequence>MVARPRQDLGHSLDLDYLNRRVCQLSNSKDAILPTVLEQVTTEQNADALSETQVGEDTATVSGTHAYHRLVDDGGRPLYSIDDLPQVLDNPNAYKERLRPYWGHPRTQFYESVNNIFQIQLARWREFRNWQLDNRGLNDPEDAFEVFVQEQRELLEKWGYLEKLAESDSDPSYFKKSWAQCQRKRRWQRRHQLEPDCDGFDDYKMAFEARLTRHGHLLPNLQLKENPRQQGTLTTWAEYLCFEYWWYDYYLERLKRLQPEYNRACAMFQDQGILGPGEGFISVDACATHLFAEINMSSAALVAARAKAKSACQSHTTATCAASHTCLAARKRLDDAESDYQRIFERQVRYGKFLEETRSYRQSQEDIEKHPCLIEWVEQQLLLIQTEMISTNPEPQGDSKRKRCFSDDPGSQMAGKYMAVEAAASGPSDLSTCTILVGTPPRRSPRFRGPNTPDNAVKMAPSEPSNLSTCTTLVGTPPRRILRPRGHKKLGHDGSVDTVEAAPSERSDLSTSTILVGSPPRQNVRPCVPDNDGSADAAEAVQQPRRNLRPRGPNMLGNDGPADTVEAVQRPRRNLRPRGPNMLGNDGPTDTAEVVQPQRHVLAYPVLGLRRSARIAKVQALRISAKVLAAITPCTKSLQAGRIRN</sequence>
<organism evidence="2 3">
    <name type="scientific">Cordyceps fumosorosea (strain ARSEF 2679)</name>
    <name type="common">Isaria fumosorosea</name>
    <dbReference type="NCBI Taxonomy" id="1081104"/>
    <lineage>
        <taxon>Eukaryota</taxon>
        <taxon>Fungi</taxon>
        <taxon>Dikarya</taxon>
        <taxon>Ascomycota</taxon>
        <taxon>Pezizomycotina</taxon>
        <taxon>Sordariomycetes</taxon>
        <taxon>Hypocreomycetidae</taxon>
        <taxon>Hypocreales</taxon>
        <taxon>Cordycipitaceae</taxon>
        <taxon>Cordyceps</taxon>
    </lineage>
</organism>
<evidence type="ECO:0000313" key="2">
    <source>
        <dbReference type="EMBL" id="OAA60684.1"/>
    </source>
</evidence>
<feature type="region of interest" description="Disordered" evidence="1">
    <location>
        <begin position="456"/>
        <end position="563"/>
    </location>
</feature>
<reference evidence="2 3" key="1">
    <citation type="journal article" date="2016" name="Genome Biol. Evol.">
        <title>Divergent and convergent evolution of fungal pathogenicity.</title>
        <authorList>
            <person name="Shang Y."/>
            <person name="Xiao G."/>
            <person name="Zheng P."/>
            <person name="Cen K."/>
            <person name="Zhan S."/>
            <person name="Wang C."/>
        </authorList>
    </citation>
    <scope>NUCLEOTIDE SEQUENCE [LARGE SCALE GENOMIC DNA]</scope>
    <source>
        <strain evidence="2 3">ARSEF 2679</strain>
    </source>
</reference>
<dbReference type="RefSeq" id="XP_018703355.1">
    <property type="nucleotide sequence ID" value="XM_018849328.1"/>
</dbReference>
<keyword evidence="3" id="KW-1185">Reference proteome</keyword>
<feature type="compositionally biased region" description="Polar residues" evidence="1">
    <location>
        <begin position="463"/>
        <end position="474"/>
    </location>
</feature>
<gene>
    <name evidence="2" type="ORF">ISF_05723</name>
</gene>
<proteinExistence type="predicted"/>
<dbReference type="Proteomes" id="UP000076744">
    <property type="component" value="Unassembled WGS sequence"/>
</dbReference>